<organism evidence="2 3">
    <name type="scientific">Roseibium salinum</name>
    <dbReference type="NCBI Taxonomy" id="1604349"/>
    <lineage>
        <taxon>Bacteria</taxon>
        <taxon>Pseudomonadati</taxon>
        <taxon>Pseudomonadota</taxon>
        <taxon>Alphaproteobacteria</taxon>
        <taxon>Hyphomicrobiales</taxon>
        <taxon>Stappiaceae</taxon>
        <taxon>Roseibium</taxon>
    </lineage>
</organism>
<dbReference type="Gene3D" id="3.90.180.10">
    <property type="entry name" value="Medium-chain alcohol dehydrogenases, catalytic domain"/>
    <property type="match status" value="1"/>
</dbReference>
<dbReference type="SUPFAM" id="SSF50129">
    <property type="entry name" value="GroES-like"/>
    <property type="match status" value="1"/>
</dbReference>
<accession>A0ABT3R7N4</accession>
<dbReference type="RefSeq" id="WP_265965668.1">
    <property type="nucleotide sequence ID" value="NZ_JAPEVI010000003.1"/>
</dbReference>
<dbReference type="InterPro" id="IPR011032">
    <property type="entry name" value="GroES-like_sf"/>
</dbReference>
<dbReference type="PANTHER" id="PTHR43677:SF4">
    <property type="entry name" value="QUINONE OXIDOREDUCTASE-LIKE PROTEIN 2"/>
    <property type="match status" value="1"/>
</dbReference>
<dbReference type="InterPro" id="IPR036291">
    <property type="entry name" value="NAD(P)-bd_dom_sf"/>
</dbReference>
<name>A0ABT3R7N4_9HYPH</name>
<dbReference type="InterPro" id="IPR051397">
    <property type="entry name" value="Zn-ADH-like_protein"/>
</dbReference>
<dbReference type="InterPro" id="IPR013149">
    <property type="entry name" value="ADH-like_C"/>
</dbReference>
<keyword evidence="3" id="KW-1185">Reference proteome</keyword>
<proteinExistence type="predicted"/>
<reference evidence="2 3" key="1">
    <citation type="journal article" date="2016" name="Int. J. Syst. Evol. Microbiol.">
        <title>Labrenzia salina sp. nov., isolated from the rhizosphere of the halophyte Arthrocnemum macrostachyum.</title>
        <authorList>
            <person name="Camacho M."/>
            <person name="Redondo-Gomez S."/>
            <person name="Rodriguez-Llorente I."/>
            <person name="Rohde M."/>
            <person name="Sproer C."/>
            <person name="Schumann P."/>
            <person name="Klenk H.P."/>
            <person name="Montero-Calasanz M.D.C."/>
        </authorList>
    </citation>
    <scope>NUCLEOTIDE SEQUENCE [LARGE SCALE GENOMIC DNA]</scope>
    <source>
        <strain evidence="2 3">DSM 29163</strain>
    </source>
</reference>
<dbReference type="InterPro" id="IPR020843">
    <property type="entry name" value="ER"/>
</dbReference>
<dbReference type="PANTHER" id="PTHR43677">
    <property type="entry name" value="SHORT-CHAIN DEHYDROGENASE/REDUCTASE"/>
    <property type="match status" value="1"/>
</dbReference>
<comment type="caution">
    <text evidence="2">The sequence shown here is derived from an EMBL/GenBank/DDBJ whole genome shotgun (WGS) entry which is preliminary data.</text>
</comment>
<dbReference type="InterPro" id="IPR013154">
    <property type="entry name" value="ADH-like_N"/>
</dbReference>
<evidence type="ECO:0000259" key="1">
    <source>
        <dbReference type="SMART" id="SM00829"/>
    </source>
</evidence>
<feature type="domain" description="Enoyl reductase (ER)" evidence="1">
    <location>
        <begin position="10"/>
        <end position="322"/>
    </location>
</feature>
<dbReference type="Gene3D" id="3.40.50.720">
    <property type="entry name" value="NAD(P)-binding Rossmann-like Domain"/>
    <property type="match status" value="1"/>
</dbReference>
<dbReference type="Pfam" id="PF00107">
    <property type="entry name" value="ADH_zinc_N"/>
    <property type="match status" value="1"/>
</dbReference>
<dbReference type="Pfam" id="PF08240">
    <property type="entry name" value="ADH_N"/>
    <property type="match status" value="1"/>
</dbReference>
<dbReference type="CDD" id="cd08241">
    <property type="entry name" value="QOR1"/>
    <property type="match status" value="1"/>
</dbReference>
<evidence type="ECO:0000313" key="3">
    <source>
        <dbReference type="Proteomes" id="UP001300261"/>
    </source>
</evidence>
<evidence type="ECO:0000313" key="2">
    <source>
        <dbReference type="EMBL" id="MCX2725116.1"/>
    </source>
</evidence>
<dbReference type="SMART" id="SM00829">
    <property type="entry name" value="PKS_ER"/>
    <property type="match status" value="1"/>
</dbReference>
<dbReference type="EMBL" id="JAPEVI010000003">
    <property type="protein sequence ID" value="MCX2725116.1"/>
    <property type="molecule type" value="Genomic_DNA"/>
</dbReference>
<gene>
    <name evidence="2" type="ORF">ON753_22570</name>
</gene>
<sequence length="324" mass="34447">MKACLCKSFGPPSALVIDEVPEPVAGPGEIVVKVGACALNFFDTLIIQGRYQFKPEMPFSPSAEFAGHVETVGEGVSEFAPGDRVMGYMRWGAAREKVVVSASELVRLPDGVSFETAAGLTVTYGTTLHAYRDRADLKPGETVAVLGASGGVGQAAVEIAAIMGATVIACASSEEKLDFARSLGAGLTVDYSRRNLKEALKELTDGKGVDVVYDPVGGELAELALRATAWEGRFLVVGFASGDIPKIPLNLLLLKGCDMRGVFWGEALNRDPEGHRKNMAQLLDWVQAGRLKPHIHAVYPLEGTAAALDEIAARKVRGKVIVRP</sequence>
<dbReference type="Proteomes" id="UP001300261">
    <property type="component" value="Unassembled WGS sequence"/>
</dbReference>
<protein>
    <submittedName>
        <fullName evidence="2">NADPH:quinone oxidoreductase family protein</fullName>
    </submittedName>
</protein>
<dbReference type="SUPFAM" id="SSF51735">
    <property type="entry name" value="NAD(P)-binding Rossmann-fold domains"/>
    <property type="match status" value="1"/>
</dbReference>